<dbReference type="Gene3D" id="3.10.310.70">
    <property type="match status" value="1"/>
</dbReference>
<protein>
    <submittedName>
        <fullName evidence="2">Amidohydrolase</fullName>
    </submittedName>
</protein>
<dbReference type="Gene3D" id="2.30.40.10">
    <property type="entry name" value="Urease, subunit C, domain 1"/>
    <property type="match status" value="1"/>
</dbReference>
<dbReference type="OrthoDB" id="9811399at2"/>
<evidence type="ECO:0000313" key="2">
    <source>
        <dbReference type="EMBL" id="ATY34448.1"/>
    </source>
</evidence>
<evidence type="ECO:0000259" key="1">
    <source>
        <dbReference type="Pfam" id="PF07969"/>
    </source>
</evidence>
<reference evidence="2 3" key="1">
    <citation type="submission" date="2017-11" db="EMBL/GenBank/DDBJ databases">
        <title>Complete genome sequence of Sphingomonas sp. Strain Cra20, a psychrotolerant potential plant growth promoting rhizobacteria.</title>
        <authorList>
            <person name="Luo Y."/>
        </authorList>
    </citation>
    <scope>NUCLEOTIDE SEQUENCE [LARGE SCALE GENOMIC DNA]</scope>
    <source>
        <strain evidence="2 3">Cra20</strain>
    </source>
</reference>
<dbReference type="InterPro" id="IPR013108">
    <property type="entry name" value="Amidohydro_3"/>
</dbReference>
<dbReference type="InterPro" id="IPR032466">
    <property type="entry name" value="Metal_Hydrolase"/>
</dbReference>
<dbReference type="Gene3D" id="3.20.20.140">
    <property type="entry name" value="Metal-dependent hydrolases"/>
    <property type="match status" value="1"/>
</dbReference>
<dbReference type="GO" id="GO:0016810">
    <property type="term" value="F:hydrolase activity, acting on carbon-nitrogen (but not peptide) bonds"/>
    <property type="evidence" value="ECO:0007669"/>
    <property type="project" value="InterPro"/>
</dbReference>
<dbReference type="SUPFAM" id="SSF51338">
    <property type="entry name" value="Composite domain of metallo-dependent hydrolases"/>
    <property type="match status" value="1"/>
</dbReference>
<organism evidence="2 3">
    <name type="scientific">Sphingomonas psychrotolerans</name>
    <dbReference type="NCBI Taxonomy" id="1327635"/>
    <lineage>
        <taxon>Bacteria</taxon>
        <taxon>Pseudomonadati</taxon>
        <taxon>Pseudomonadota</taxon>
        <taxon>Alphaproteobacteria</taxon>
        <taxon>Sphingomonadales</taxon>
        <taxon>Sphingomonadaceae</taxon>
        <taxon>Sphingomonas</taxon>
    </lineage>
</organism>
<dbReference type="InterPro" id="IPR033932">
    <property type="entry name" value="YtcJ-like"/>
</dbReference>
<evidence type="ECO:0000313" key="3">
    <source>
        <dbReference type="Proteomes" id="UP000229081"/>
    </source>
</evidence>
<sequence length="575" mass="62003">MDAPHECGSARRSRQPGDREVNATISRRLLLGAVPASLLARAAWAAEGDLDIAYLNARVWTGARTPRADAIGIKGNRIAALGAGAVRAASGRGTQVIDLKGAFVMPGFIDNHTHFLRGSAMLSQPSLRDAATPQEFARRIGEAAAKLPKGKWLEGGHWDEQLWGGELPHRAWIDALTPETPVAVARLDLHMYLCNALALKLAGITRDTPDPAGGVIVRDANGEPTGIVKDAAKDLIDRVITPLTDSEIDATLTQGAAYALSKGVTQAHVTELDWTTQHALRRIRARSALPMRFYSFVPLKDWEKMAAIVATEGRGDDWVRWGGMKGLVDGSLGSRTALFRQPYTDAPDSHGIALDPLDKIEQWIAGADKAGLHVTTHAIGDAANGQLLDIYARVAKANGRRDRRFRIEHAQHLDVKDMKRFAAQGVIASVQPYHAIDDGRWAVKRIGEQRLHGTYAFHSLIASGAHVTFGSDWPVAPVDPLTGIAAAVLRQTIDGANPGGWLPGERVSLARALHAYTAENAYAGFQEDRLGTLEVGKIADLAVLDRDLARDDPAGIANTRVLRTIVDGTQRFGEA</sequence>
<name>A0A2K8MKP3_9SPHN</name>
<proteinExistence type="predicted"/>
<feature type="domain" description="Amidohydrolase 3" evidence="1">
    <location>
        <begin position="95"/>
        <end position="570"/>
    </location>
</feature>
<accession>A0A2K8MKP3</accession>
<dbReference type="Proteomes" id="UP000229081">
    <property type="component" value="Chromosome"/>
</dbReference>
<dbReference type="PANTHER" id="PTHR22642:SF2">
    <property type="entry name" value="PROTEIN LONG AFTER FAR-RED 3"/>
    <property type="match status" value="1"/>
</dbReference>
<dbReference type="InterPro" id="IPR011059">
    <property type="entry name" value="Metal-dep_hydrolase_composite"/>
</dbReference>
<dbReference type="PANTHER" id="PTHR22642">
    <property type="entry name" value="IMIDAZOLONEPROPIONASE"/>
    <property type="match status" value="1"/>
</dbReference>
<gene>
    <name evidence="2" type="ORF">CVN68_05960</name>
</gene>
<dbReference type="CDD" id="cd01300">
    <property type="entry name" value="YtcJ_like"/>
    <property type="match status" value="1"/>
</dbReference>
<keyword evidence="3" id="KW-1185">Reference proteome</keyword>
<dbReference type="EMBL" id="CP024923">
    <property type="protein sequence ID" value="ATY34448.1"/>
    <property type="molecule type" value="Genomic_DNA"/>
</dbReference>
<dbReference type="SUPFAM" id="SSF51556">
    <property type="entry name" value="Metallo-dependent hydrolases"/>
    <property type="match status" value="1"/>
</dbReference>
<dbReference type="KEGG" id="sphc:CVN68_05960"/>
<keyword evidence="2" id="KW-0378">Hydrolase</keyword>
<dbReference type="AlphaFoldDB" id="A0A2K8MKP3"/>
<dbReference type="Pfam" id="PF07969">
    <property type="entry name" value="Amidohydro_3"/>
    <property type="match status" value="1"/>
</dbReference>